<keyword evidence="2" id="KW-0813">Transport</keyword>
<accession>A0ABT2YYL6</accession>
<dbReference type="Proteomes" id="UP001652503">
    <property type="component" value="Unassembled WGS sequence"/>
</dbReference>
<evidence type="ECO:0000256" key="4">
    <source>
        <dbReference type="ARBA" id="ARBA00022692"/>
    </source>
</evidence>
<dbReference type="PANTHER" id="PTHR30561">
    <property type="entry name" value="SMR FAMILY PROTON-DEPENDENT DRUG EFFLUX TRANSPORTER SUGE"/>
    <property type="match status" value="1"/>
</dbReference>
<dbReference type="Gene3D" id="1.10.3730.20">
    <property type="match status" value="1"/>
</dbReference>
<organism evidence="11 12">
    <name type="scientific">Albidovulum sediminicola</name>
    <dbReference type="NCBI Taxonomy" id="2984331"/>
    <lineage>
        <taxon>Bacteria</taxon>
        <taxon>Pseudomonadati</taxon>
        <taxon>Pseudomonadota</taxon>
        <taxon>Alphaproteobacteria</taxon>
        <taxon>Rhodobacterales</taxon>
        <taxon>Paracoccaceae</taxon>
        <taxon>Albidovulum</taxon>
    </lineage>
</organism>
<name>A0ABT2YYL6_9RHOB</name>
<keyword evidence="6 10" id="KW-0472">Membrane</keyword>
<evidence type="ECO:0000256" key="6">
    <source>
        <dbReference type="ARBA" id="ARBA00023136"/>
    </source>
</evidence>
<evidence type="ECO:0000256" key="5">
    <source>
        <dbReference type="ARBA" id="ARBA00022989"/>
    </source>
</evidence>
<gene>
    <name evidence="11" type="ORF">OE647_04310</name>
</gene>
<keyword evidence="5 10" id="KW-1133">Transmembrane helix</keyword>
<dbReference type="PANTHER" id="PTHR30561:SF0">
    <property type="entry name" value="GUANIDINIUM EXPORTER"/>
    <property type="match status" value="1"/>
</dbReference>
<dbReference type="EMBL" id="JAOWLA010000003">
    <property type="protein sequence ID" value="MCV2863963.1"/>
    <property type="molecule type" value="Genomic_DNA"/>
</dbReference>
<evidence type="ECO:0000256" key="8">
    <source>
        <dbReference type="ARBA" id="ARBA00039168"/>
    </source>
</evidence>
<keyword evidence="3" id="KW-1003">Cell membrane</keyword>
<dbReference type="InterPro" id="IPR000390">
    <property type="entry name" value="Small_drug/metabolite_transptr"/>
</dbReference>
<dbReference type="Pfam" id="PF00893">
    <property type="entry name" value="Multi_Drug_Res"/>
    <property type="match status" value="1"/>
</dbReference>
<keyword evidence="4 9" id="KW-0812">Transmembrane</keyword>
<comment type="subcellular location">
    <subcellularLocation>
        <location evidence="1 9">Cell membrane</location>
        <topology evidence="1 9">Multi-pass membrane protein</topology>
    </subcellularLocation>
</comment>
<dbReference type="RefSeq" id="WP_263720431.1">
    <property type="nucleotide sequence ID" value="NZ_JAOWLA010000003.1"/>
</dbReference>
<dbReference type="SUPFAM" id="SSF103481">
    <property type="entry name" value="Multidrug resistance efflux transporter EmrE"/>
    <property type="match status" value="1"/>
</dbReference>
<evidence type="ECO:0000256" key="2">
    <source>
        <dbReference type="ARBA" id="ARBA00022448"/>
    </source>
</evidence>
<dbReference type="InterPro" id="IPR045324">
    <property type="entry name" value="Small_multidrug_res"/>
</dbReference>
<evidence type="ECO:0000256" key="3">
    <source>
        <dbReference type="ARBA" id="ARBA00022475"/>
    </source>
</evidence>
<reference evidence="11 12" key="1">
    <citation type="submission" date="2022-10" db="EMBL/GenBank/DDBJ databases">
        <title>Defluviimonas sp. nov., isolated from ocean surface water.</title>
        <authorList>
            <person name="He W."/>
            <person name="Wang L."/>
            <person name="Zhang D.-F."/>
        </authorList>
    </citation>
    <scope>NUCLEOTIDE SEQUENCE [LARGE SCALE GENOMIC DNA]</scope>
    <source>
        <strain evidence="11 12">WL0075</strain>
    </source>
</reference>
<comment type="similarity">
    <text evidence="7">Belongs to the drug/metabolite transporter (DMT) superfamily. Small multidrug resistance (SMR) (TC 2.A.7.1) family. Gdx/SugE subfamily.</text>
</comment>
<keyword evidence="12" id="KW-1185">Reference proteome</keyword>
<comment type="caution">
    <text evidence="11">The sequence shown here is derived from an EMBL/GenBank/DDBJ whole genome shotgun (WGS) entry which is preliminary data.</text>
</comment>
<evidence type="ECO:0000256" key="9">
    <source>
        <dbReference type="RuleBase" id="RU003942"/>
    </source>
</evidence>
<evidence type="ECO:0000256" key="7">
    <source>
        <dbReference type="ARBA" id="ARBA00038151"/>
    </source>
</evidence>
<feature type="transmembrane region" description="Helical" evidence="10">
    <location>
        <begin position="84"/>
        <end position="102"/>
    </location>
</feature>
<evidence type="ECO:0000313" key="11">
    <source>
        <dbReference type="EMBL" id="MCV2863963.1"/>
    </source>
</evidence>
<evidence type="ECO:0000256" key="10">
    <source>
        <dbReference type="SAM" id="Phobius"/>
    </source>
</evidence>
<feature type="transmembrane region" description="Helical" evidence="10">
    <location>
        <begin position="27"/>
        <end position="46"/>
    </location>
</feature>
<evidence type="ECO:0000256" key="1">
    <source>
        <dbReference type="ARBA" id="ARBA00004651"/>
    </source>
</evidence>
<evidence type="ECO:0000313" key="12">
    <source>
        <dbReference type="Proteomes" id="UP001652503"/>
    </source>
</evidence>
<feature type="transmembrane region" description="Helical" evidence="10">
    <location>
        <begin position="58"/>
        <end position="78"/>
    </location>
</feature>
<proteinExistence type="inferred from homology"/>
<sequence length="106" mass="10869">MAWTYLLVAGVLEVLWAFAMKKSAGFTVLGPTILTFVAMIASVALLSMAMRSLPLGTAYAVWTGIGAAGAFLAGAVFMGEALTLTRVAAALLIVAGIMLMKLSGGE</sequence>
<dbReference type="InterPro" id="IPR037185">
    <property type="entry name" value="EmrE-like"/>
</dbReference>
<protein>
    <recommendedName>
        <fullName evidence="8">Guanidinium exporter</fullName>
    </recommendedName>
</protein>